<dbReference type="CDD" id="cd01276">
    <property type="entry name" value="PKCI_related"/>
    <property type="match status" value="1"/>
</dbReference>
<dbReference type="AlphaFoldDB" id="A0A6J6W8B9"/>
<dbReference type="InterPro" id="IPR036265">
    <property type="entry name" value="HIT-like_sf"/>
</dbReference>
<dbReference type="PROSITE" id="PS51084">
    <property type="entry name" value="HIT_2"/>
    <property type="match status" value="1"/>
</dbReference>
<dbReference type="InterPro" id="IPR011146">
    <property type="entry name" value="HIT-like"/>
</dbReference>
<dbReference type="Gene3D" id="3.30.428.10">
    <property type="entry name" value="HIT-like"/>
    <property type="match status" value="1"/>
</dbReference>
<organism evidence="2">
    <name type="scientific">freshwater metagenome</name>
    <dbReference type="NCBI Taxonomy" id="449393"/>
    <lineage>
        <taxon>unclassified sequences</taxon>
        <taxon>metagenomes</taxon>
        <taxon>ecological metagenomes</taxon>
    </lineage>
</organism>
<feature type="domain" description="HIT" evidence="1">
    <location>
        <begin position="8"/>
        <end position="115"/>
    </location>
</feature>
<evidence type="ECO:0000259" key="1">
    <source>
        <dbReference type="PROSITE" id="PS51084"/>
    </source>
</evidence>
<evidence type="ECO:0000313" key="2">
    <source>
        <dbReference type="EMBL" id="CAB4781382.1"/>
    </source>
</evidence>
<reference evidence="2" key="1">
    <citation type="submission" date="2020-05" db="EMBL/GenBank/DDBJ databases">
        <authorList>
            <person name="Chiriac C."/>
            <person name="Salcher M."/>
            <person name="Ghai R."/>
            <person name="Kavagutti S V."/>
        </authorList>
    </citation>
    <scope>NUCLEOTIDE SEQUENCE</scope>
</reference>
<accession>A0A6J6W8B9</accession>
<name>A0A6J6W8B9_9ZZZZ</name>
<gene>
    <name evidence="2" type="ORF">UFOPK2967_00320</name>
</gene>
<dbReference type="GO" id="GO:0003824">
    <property type="term" value="F:catalytic activity"/>
    <property type="evidence" value="ECO:0007669"/>
    <property type="project" value="InterPro"/>
</dbReference>
<protein>
    <submittedName>
        <fullName evidence="2">Unannotated protein</fullName>
    </submittedName>
</protein>
<dbReference type="EMBL" id="CAFAAC010000011">
    <property type="protein sequence ID" value="CAB4781382.1"/>
    <property type="molecule type" value="Genomic_DNA"/>
</dbReference>
<proteinExistence type="predicted"/>
<dbReference type="InterPro" id="IPR001310">
    <property type="entry name" value="Histidine_triad_HIT"/>
</dbReference>
<dbReference type="SUPFAM" id="SSF54197">
    <property type="entry name" value="HIT-like"/>
    <property type="match status" value="1"/>
</dbReference>
<dbReference type="Pfam" id="PF01230">
    <property type="entry name" value="HIT"/>
    <property type="match status" value="1"/>
</dbReference>
<sequence>MALDPNCLFCKIVDGVIPADIVFRNENAVAFRDIAPQAPTHVLIIPTVHVENIAGLAKMSSVITASLFSAAQEIASSEGLDGYRTVFNTGASAGQSVFHAHMHLLGGRPLTWPPG</sequence>
<dbReference type="PRINTS" id="PR00332">
    <property type="entry name" value="HISTRIAD"/>
</dbReference>
<dbReference type="PANTHER" id="PTHR23089">
    <property type="entry name" value="HISTIDINE TRIAD HIT PROTEIN"/>
    <property type="match status" value="1"/>
</dbReference>